<feature type="signal peptide" evidence="3">
    <location>
        <begin position="1"/>
        <end position="22"/>
    </location>
</feature>
<evidence type="ECO:0000313" key="5">
    <source>
        <dbReference type="EnsemblMetazoa" id="AARA018674-PA"/>
    </source>
</evidence>
<evidence type="ECO:0000256" key="3">
    <source>
        <dbReference type="SAM" id="SignalP"/>
    </source>
</evidence>
<dbReference type="CDD" id="cd00087">
    <property type="entry name" value="FReD"/>
    <property type="match status" value="1"/>
</dbReference>
<dbReference type="AlphaFoldDB" id="A0A8W7MTV0"/>
<dbReference type="Proteomes" id="UP000075840">
    <property type="component" value="Unassembled WGS sequence"/>
</dbReference>
<dbReference type="SUPFAM" id="SSF56496">
    <property type="entry name" value="Fibrinogen C-terminal domain-like"/>
    <property type="match status" value="1"/>
</dbReference>
<name>A0A8W7MTV0_ANOAR</name>
<dbReference type="EMBL" id="APCN01005443">
    <property type="status" value="NOT_ANNOTATED_CDS"/>
    <property type="molecule type" value="Genomic_DNA"/>
</dbReference>
<evidence type="ECO:0000313" key="6">
    <source>
        <dbReference type="Proteomes" id="UP000075840"/>
    </source>
</evidence>
<dbReference type="GeneID" id="120901979"/>
<accession>A0A8W7MTV0</accession>
<protein>
    <recommendedName>
        <fullName evidence="4">Fibrinogen C-terminal domain-containing protein</fullName>
    </recommendedName>
</protein>
<dbReference type="PANTHER" id="PTHR19143:SF327">
    <property type="entry name" value="FI21813P1-RELATED"/>
    <property type="match status" value="1"/>
</dbReference>
<dbReference type="RefSeq" id="XP_040166320.1">
    <property type="nucleotide sequence ID" value="XM_040310386.1"/>
</dbReference>
<dbReference type="PANTHER" id="PTHR19143">
    <property type="entry name" value="FIBRINOGEN/TENASCIN/ANGIOPOEITIN"/>
    <property type="match status" value="1"/>
</dbReference>
<dbReference type="GO" id="GO:0005615">
    <property type="term" value="C:extracellular space"/>
    <property type="evidence" value="ECO:0007669"/>
    <property type="project" value="TreeGrafter"/>
</dbReference>
<dbReference type="InterPro" id="IPR014716">
    <property type="entry name" value="Fibrinogen_a/b/g_C_1"/>
</dbReference>
<dbReference type="NCBIfam" id="NF040941">
    <property type="entry name" value="GGGWT_bact"/>
    <property type="match status" value="1"/>
</dbReference>
<keyword evidence="6" id="KW-1185">Reference proteome</keyword>
<proteinExistence type="predicted"/>
<evidence type="ECO:0000259" key="4">
    <source>
        <dbReference type="PROSITE" id="PS51406"/>
    </source>
</evidence>
<sequence length="342" mass="40022">MEAFRVTIYFVSLFLIVTKVRGLKHNVTESPISGFMYEILDTRLEILQTKLNEMELTRRQDREMLERLLSVINQLNQTMVENHIALQTQSSKVISQLTACAKHEEIRKEITVLATKKDLAMLQVNPGILYRNVSSRSCVQEQSKHSGKYIIQATENDYPFVGYCDQTTLGGGWLVFQYRFDGSVDFYRNWTEYRDGFGSMDGEFWLGLEKLHRITAARKHELLVELKDFDGKYIYARYDEFEIGSEEEQYPLKKLGSYSGTATDALKYHRDMKFSTKDRENDIHPTDDCATVYKGAWWYNKCMQSHLNGVYENINDPKAIGWFYYKNSWQGFAYSRMSIREV</sequence>
<dbReference type="Pfam" id="PF00147">
    <property type="entry name" value="Fibrinogen_C"/>
    <property type="match status" value="1"/>
</dbReference>
<keyword evidence="1" id="KW-1015">Disulfide bond</keyword>
<dbReference type="SMART" id="SM00186">
    <property type="entry name" value="FBG"/>
    <property type="match status" value="1"/>
</dbReference>
<feature type="domain" description="Fibrinogen C-terminal" evidence="4">
    <location>
        <begin position="129"/>
        <end position="342"/>
    </location>
</feature>
<dbReference type="InterPro" id="IPR050373">
    <property type="entry name" value="Fibrinogen_C-term_domain"/>
</dbReference>
<dbReference type="PROSITE" id="PS00514">
    <property type="entry name" value="FIBRINOGEN_C_1"/>
    <property type="match status" value="1"/>
</dbReference>
<keyword evidence="3" id="KW-0732">Signal</keyword>
<reference evidence="5" key="1">
    <citation type="submission" date="2022-08" db="UniProtKB">
        <authorList>
            <consortium name="EnsemblMetazoa"/>
        </authorList>
    </citation>
    <scope>IDENTIFICATION</scope>
    <source>
        <strain evidence="5">Dongola</strain>
    </source>
</reference>
<dbReference type="EnsemblMetazoa" id="AARA018674-RA">
    <property type="protein sequence ID" value="AARA018674-PA"/>
    <property type="gene ID" value="AARA018674"/>
</dbReference>
<dbReference type="KEGG" id="aara:120901979"/>
<feature type="chain" id="PRO_5036464337" description="Fibrinogen C-terminal domain-containing protein" evidence="3">
    <location>
        <begin position="23"/>
        <end position="342"/>
    </location>
</feature>
<organism evidence="5 6">
    <name type="scientific">Anopheles arabiensis</name>
    <name type="common">Mosquito</name>
    <dbReference type="NCBI Taxonomy" id="7173"/>
    <lineage>
        <taxon>Eukaryota</taxon>
        <taxon>Metazoa</taxon>
        <taxon>Ecdysozoa</taxon>
        <taxon>Arthropoda</taxon>
        <taxon>Hexapoda</taxon>
        <taxon>Insecta</taxon>
        <taxon>Pterygota</taxon>
        <taxon>Neoptera</taxon>
        <taxon>Endopterygota</taxon>
        <taxon>Diptera</taxon>
        <taxon>Nematocera</taxon>
        <taxon>Culicoidea</taxon>
        <taxon>Culicidae</taxon>
        <taxon>Anophelinae</taxon>
        <taxon>Anopheles</taxon>
    </lineage>
</organism>
<evidence type="ECO:0000256" key="1">
    <source>
        <dbReference type="ARBA" id="ARBA00023157"/>
    </source>
</evidence>
<dbReference type="Gene3D" id="3.90.215.10">
    <property type="entry name" value="Gamma Fibrinogen, chain A, domain 1"/>
    <property type="match status" value="1"/>
</dbReference>
<keyword evidence="2" id="KW-0175">Coiled coil</keyword>
<dbReference type="InterPro" id="IPR036056">
    <property type="entry name" value="Fibrinogen-like_C"/>
</dbReference>
<feature type="coiled-coil region" evidence="2">
    <location>
        <begin position="37"/>
        <end position="64"/>
    </location>
</feature>
<dbReference type="InterPro" id="IPR020837">
    <property type="entry name" value="Fibrinogen_CS"/>
</dbReference>
<evidence type="ECO:0000256" key="2">
    <source>
        <dbReference type="SAM" id="Coils"/>
    </source>
</evidence>
<dbReference type="InterPro" id="IPR002181">
    <property type="entry name" value="Fibrinogen_a/b/g_C_dom"/>
</dbReference>
<dbReference type="PROSITE" id="PS51406">
    <property type="entry name" value="FIBRINOGEN_C_2"/>
    <property type="match status" value="1"/>
</dbReference>